<accession>A0A1I5HRD8</accession>
<evidence type="ECO:0000256" key="7">
    <source>
        <dbReference type="ARBA" id="ARBA00024910"/>
    </source>
</evidence>
<gene>
    <name evidence="11" type="ORF">SAMN04488056_10764</name>
</gene>
<dbReference type="PANTHER" id="PTHR34981">
    <property type="entry name" value="CELL DIVISION PROTEIN ZAPA"/>
    <property type="match status" value="1"/>
</dbReference>
<evidence type="ECO:0000256" key="9">
    <source>
        <dbReference type="ARBA" id="ARBA00033158"/>
    </source>
</evidence>
<dbReference type="Proteomes" id="UP000199236">
    <property type="component" value="Unassembled WGS sequence"/>
</dbReference>
<dbReference type="OrthoDB" id="9797575at2"/>
<evidence type="ECO:0000313" key="11">
    <source>
        <dbReference type="EMBL" id="SFO50466.1"/>
    </source>
</evidence>
<evidence type="ECO:0000256" key="2">
    <source>
        <dbReference type="ARBA" id="ARBA00015195"/>
    </source>
</evidence>
<evidence type="ECO:0000313" key="12">
    <source>
        <dbReference type="Proteomes" id="UP000199236"/>
    </source>
</evidence>
<dbReference type="InterPro" id="IPR042233">
    <property type="entry name" value="Cell_div_ZapA_N"/>
</dbReference>
<evidence type="ECO:0000256" key="4">
    <source>
        <dbReference type="ARBA" id="ARBA00022618"/>
    </source>
</evidence>
<feature type="coiled-coil region" evidence="10">
    <location>
        <begin position="63"/>
        <end position="115"/>
    </location>
</feature>
<reference evidence="11 12" key="1">
    <citation type="submission" date="2016-10" db="EMBL/GenBank/DDBJ databases">
        <authorList>
            <person name="de Groot N.N."/>
        </authorList>
    </citation>
    <scope>NUCLEOTIDE SEQUENCE [LARGE SCALE GENOMIC DNA]</scope>
    <source>
        <strain evidence="11 12">CGMCC 1.9157</strain>
    </source>
</reference>
<dbReference type="GO" id="GO:0005829">
    <property type="term" value="C:cytosol"/>
    <property type="evidence" value="ECO:0007669"/>
    <property type="project" value="TreeGrafter"/>
</dbReference>
<dbReference type="Pfam" id="PF05164">
    <property type="entry name" value="ZapA"/>
    <property type="match status" value="1"/>
</dbReference>
<dbReference type="GO" id="GO:0000921">
    <property type="term" value="P:septin ring assembly"/>
    <property type="evidence" value="ECO:0007669"/>
    <property type="project" value="TreeGrafter"/>
</dbReference>
<evidence type="ECO:0000256" key="1">
    <source>
        <dbReference type="ARBA" id="ARBA00004496"/>
    </source>
</evidence>
<dbReference type="InterPro" id="IPR036192">
    <property type="entry name" value="Cell_div_ZapA-like_sf"/>
</dbReference>
<comment type="function">
    <text evidence="7">Activator of cell division through the inhibition of FtsZ GTPase activity, therefore promoting FtsZ assembly into bundles of protofilaments necessary for the formation of the division Z ring. It is recruited early at mid-cell but it is not essential for cell division.</text>
</comment>
<name>A0A1I5HRD8_9HYPH</name>
<dbReference type="EMBL" id="FOVR01000007">
    <property type="protein sequence ID" value="SFO50466.1"/>
    <property type="molecule type" value="Genomic_DNA"/>
</dbReference>
<evidence type="ECO:0000256" key="10">
    <source>
        <dbReference type="SAM" id="Coils"/>
    </source>
</evidence>
<keyword evidence="6" id="KW-0131">Cell cycle</keyword>
<dbReference type="GO" id="GO:0032153">
    <property type="term" value="C:cell division site"/>
    <property type="evidence" value="ECO:0007669"/>
    <property type="project" value="TreeGrafter"/>
</dbReference>
<dbReference type="GO" id="GO:0000917">
    <property type="term" value="P:division septum assembly"/>
    <property type="evidence" value="ECO:0007669"/>
    <property type="project" value="UniProtKB-KW"/>
</dbReference>
<comment type="subcellular location">
    <subcellularLocation>
        <location evidence="1">Cytoplasm</location>
    </subcellularLocation>
</comment>
<evidence type="ECO:0000256" key="3">
    <source>
        <dbReference type="ARBA" id="ARBA00022490"/>
    </source>
</evidence>
<keyword evidence="5" id="KW-0717">Septation</keyword>
<keyword evidence="3" id="KW-0963">Cytoplasm</keyword>
<dbReference type="InterPro" id="IPR007838">
    <property type="entry name" value="Cell_div_ZapA-like"/>
</dbReference>
<dbReference type="SUPFAM" id="SSF102829">
    <property type="entry name" value="Cell division protein ZapA-like"/>
    <property type="match status" value="1"/>
</dbReference>
<dbReference type="RefSeq" id="WP_090073264.1">
    <property type="nucleotide sequence ID" value="NZ_FOVR01000007.1"/>
</dbReference>
<organism evidence="11 12">
    <name type="scientific">Cohaesibacter marisflavi</name>
    <dbReference type="NCBI Taxonomy" id="655353"/>
    <lineage>
        <taxon>Bacteria</taxon>
        <taxon>Pseudomonadati</taxon>
        <taxon>Pseudomonadota</taxon>
        <taxon>Alphaproteobacteria</taxon>
        <taxon>Hyphomicrobiales</taxon>
        <taxon>Cohaesibacteraceae</taxon>
    </lineage>
</organism>
<comment type="subunit">
    <text evidence="8">Homodimer. Interacts with FtsZ.</text>
</comment>
<dbReference type="AlphaFoldDB" id="A0A1I5HRD8"/>
<protein>
    <recommendedName>
        <fullName evidence="2">Cell division protein ZapA</fullName>
    </recommendedName>
    <alternativeName>
        <fullName evidence="9">Z ring-associated protein ZapA</fullName>
    </alternativeName>
</protein>
<dbReference type="GO" id="GO:0030428">
    <property type="term" value="C:cell septum"/>
    <property type="evidence" value="ECO:0007669"/>
    <property type="project" value="TreeGrafter"/>
</dbReference>
<dbReference type="STRING" id="655353.SAMN04488056_10764"/>
<dbReference type="PANTHER" id="PTHR34981:SF1">
    <property type="entry name" value="CELL DIVISION PROTEIN ZAPA"/>
    <property type="match status" value="1"/>
</dbReference>
<evidence type="ECO:0000256" key="5">
    <source>
        <dbReference type="ARBA" id="ARBA00023210"/>
    </source>
</evidence>
<keyword evidence="10" id="KW-0175">Coiled coil</keyword>
<evidence type="ECO:0000256" key="6">
    <source>
        <dbReference type="ARBA" id="ARBA00023306"/>
    </source>
</evidence>
<proteinExistence type="predicted"/>
<sequence length="119" mass="13159">MVQVSVSINGRAYRMACEDGQEEHLLALSRRFDAMIEQLKESFGEIGDQRLTVMAGIMAMDLLAEADGKVKALNEEISALRDARSAVMEKSEGDQEALAERIDKASEQLEKLSKVLLES</sequence>
<evidence type="ECO:0000256" key="8">
    <source>
        <dbReference type="ARBA" id="ARBA00026068"/>
    </source>
</evidence>
<keyword evidence="4 11" id="KW-0132">Cell division</keyword>
<dbReference type="GO" id="GO:0043093">
    <property type="term" value="P:FtsZ-dependent cytokinesis"/>
    <property type="evidence" value="ECO:0007669"/>
    <property type="project" value="TreeGrafter"/>
</dbReference>
<dbReference type="Gene3D" id="3.30.160.880">
    <property type="entry name" value="Cell division protein ZapA protomer, N-terminal domain"/>
    <property type="match status" value="1"/>
</dbReference>
<keyword evidence="12" id="KW-1185">Reference proteome</keyword>